<reference evidence="2" key="2">
    <citation type="journal article" date="2021" name="Microbiome">
        <title>Successional dynamics and alternative stable states in a saline activated sludge microbial community over 9 years.</title>
        <authorList>
            <person name="Wang Y."/>
            <person name="Ye J."/>
            <person name="Ju F."/>
            <person name="Liu L."/>
            <person name="Boyd J.A."/>
            <person name="Deng Y."/>
            <person name="Parks D.H."/>
            <person name="Jiang X."/>
            <person name="Yin X."/>
            <person name="Woodcroft B.J."/>
            <person name="Tyson G.W."/>
            <person name="Hugenholtz P."/>
            <person name="Polz M.F."/>
            <person name="Zhang T."/>
        </authorList>
    </citation>
    <scope>NUCLEOTIDE SEQUENCE</scope>
    <source>
        <strain evidence="2">HKST-UBA02</strain>
    </source>
</reference>
<comment type="caution">
    <text evidence="2">The sequence shown here is derived from an EMBL/GenBank/DDBJ whole genome shotgun (WGS) entry which is preliminary data.</text>
</comment>
<sequence>MLRRLAAIECRHGLVRSSGRRFVFDHHEVQQALYDGQFAPLREQYHLALARVAEEREEATAAERTDSSATPHGGDREQPGVVAAFVAEHFLRGGDGERARRHLGPAMRHLEGTYANDAAVRLARLALDCPGLLTGLDRAEILTLEARCLAIQGRSEEEESPLREQFQLAEESRDSKARANAHALLGDLELRRSRLDEAYPLLVEADRLGAEVGDLTVRYFSQIDLGLLFLRQGRLAEAKAACENGLTLAVQTGNGRNEATASGHLGMVLGSQGRHEEARTCFERS</sequence>
<dbReference type="Proteomes" id="UP000739538">
    <property type="component" value="Unassembled WGS sequence"/>
</dbReference>
<organism evidence="2 3">
    <name type="scientific">Eiseniibacteriota bacterium</name>
    <dbReference type="NCBI Taxonomy" id="2212470"/>
    <lineage>
        <taxon>Bacteria</taxon>
        <taxon>Candidatus Eiseniibacteriota</taxon>
    </lineage>
</organism>
<dbReference type="Pfam" id="PF13424">
    <property type="entry name" value="TPR_12"/>
    <property type="match status" value="1"/>
</dbReference>
<evidence type="ECO:0000313" key="2">
    <source>
        <dbReference type="EMBL" id="MCA9759724.1"/>
    </source>
</evidence>
<name>A0A956SHK4_UNCEI</name>
<evidence type="ECO:0000256" key="1">
    <source>
        <dbReference type="SAM" id="MobiDB-lite"/>
    </source>
</evidence>
<feature type="non-terminal residue" evidence="2">
    <location>
        <position position="285"/>
    </location>
</feature>
<dbReference type="EMBL" id="JAGQHS010000458">
    <property type="protein sequence ID" value="MCA9759724.1"/>
    <property type="molecule type" value="Genomic_DNA"/>
</dbReference>
<dbReference type="InterPro" id="IPR011990">
    <property type="entry name" value="TPR-like_helical_dom_sf"/>
</dbReference>
<accession>A0A956SHK4</accession>
<evidence type="ECO:0000313" key="3">
    <source>
        <dbReference type="Proteomes" id="UP000739538"/>
    </source>
</evidence>
<proteinExistence type="predicted"/>
<dbReference type="Gene3D" id="1.25.40.10">
    <property type="entry name" value="Tetratricopeptide repeat domain"/>
    <property type="match status" value="1"/>
</dbReference>
<dbReference type="AlphaFoldDB" id="A0A956SHK4"/>
<protein>
    <submittedName>
        <fullName evidence="2">Tetratricopeptide repeat protein</fullName>
    </submittedName>
</protein>
<feature type="compositionally biased region" description="Basic and acidic residues" evidence="1">
    <location>
        <begin position="56"/>
        <end position="66"/>
    </location>
</feature>
<feature type="region of interest" description="Disordered" evidence="1">
    <location>
        <begin position="56"/>
        <end position="78"/>
    </location>
</feature>
<dbReference type="SUPFAM" id="SSF48452">
    <property type="entry name" value="TPR-like"/>
    <property type="match status" value="1"/>
</dbReference>
<gene>
    <name evidence="2" type="ORF">KDA27_28260</name>
</gene>
<reference evidence="2" key="1">
    <citation type="submission" date="2020-04" db="EMBL/GenBank/DDBJ databases">
        <authorList>
            <person name="Zhang T."/>
        </authorList>
    </citation>
    <scope>NUCLEOTIDE SEQUENCE</scope>
    <source>
        <strain evidence="2">HKST-UBA02</strain>
    </source>
</reference>